<feature type="non-terminal residue" evidence="1">
    <location>
        <position position="1"/>
    </location>
</feature>
<dbReference type="Proteomes" id="UP000288216">
    <property type="component" value="Unassembled WGS sequence"/>
</dbReference>
<reference evidence="1 2" key="1">
    <citation type="journal article" date="2018" name="Nat. Ecol. Evol.">
        <title>Shark genomes provide insights into elasmobranch evolution and the origin of vertebrates.</title>
        <authorList>
            <person name="Hara Y"/>
            <person name="Yamaguchi K"/>
            <person name="Onimaru K"/>
            <person name="Kadota M"/>
            <person name="Koyanagi M"/>
            <person name="Keeley SD"/>
            <person name="Tatsumi K"/>
            <person name="Tanaka K"/>
            <person name="Motone F"/>
            <person name="Kageyama Y"/>
            <person name="Nozu R"/>
            <person name="Adachi N"/>
            <person name="Nishimura O"/>
            <person name="Nakagawa R"/>
            <person name="Tanegashima C"/>
            <person name="Kiyatake I"/>
            <person name="Matsumoto R"/>
            <person name="Murakumo K"/>
            <person name="Nishida K"/>
            <person name="Terakita A"/>
            <person name="Kuratani S"/>
            <person name="Sato K"/>
            <person name="Hyodo S Kuraku.S."/>
        </authorList>
    </citation>
    <scope>NUCLEOTIDE SEQUENCE [LARGE SCALE GENOMIC DNA]</scope>
</reference>
<proteinExistence type="predicted"/>
<organism evidence="1 2">
    <name type="scientific">Scyliorhinus torazame</name>
    <name type="common">Cloudy catshark</name>
    <name type="synonym">Catulus torazame</name>
    <dbReference type="NCBI Taxonomy" id="75743"/>
    <lineage>
        <taxon>Eukaryota</taxon>
        <taxon>Metazoa</taxon>
        <taxon>Chordata</taxon>
        <taxon>Craniata</taxon>
        <taxon>Vertebrata</taxon>
        <taxon>Chondrichthyes</taxon>
        <taxon>Elasmobranchii</taxon>
        <taxon>Galeomorphii</taxon>
        <taxon>Galeoidea</taxon>
        <taxon>Carcharhiniformes</taxon>
        <taxon>Scyliorhinidae</taxon>
        <taxon>Scyliorhinus</taxon>
    </lineage>
</organism>
<gene>
    <name evidence="1" type="ORF">scyTo_0025110</name>
</gene>
<sequence length="48" mass="5478">GSSQNVGCLELQKTFDKVLHERLLYKGYYLIQTQGQKPIQRALPTSNI</sequence>
<name>A0A401QGP1_SCYTO</name>
<accession>A0A401QGP1</accession>
<evidence type="ECO:0000313" key="1">
    <source>
        <dbReference type="EMBL" id="GCB84549.1"/>
    </source>
</evidence>
<protein>
    <submittedName>
        <fullName evidence="1">Uncharacterized protein</fullName>
    </submittedName>
</protein>
<keyword evidence="2" id="KW-1185">Reference proteome</keyword>
<dbReference type="EMBL" id="BFAA01071966">
    <property type="protein sequence ID" value="GCB84549.1"/>
    <property type="molecule type" value="Genomic_DNA"/>
</dbReference>
<dbReference type="AlphaFoldDB" id="A0A401QGP1"/>
<comment type="caution">
    <text evidence="1">The sequence shown here is derived from an EMBL/GenBank/DDBJ whole genome shotgun (WGS) entry which is preliminary data.</text>
</comment>
<evidence type="ECO:0000313" key="2">
    <source>
        <dbReference type="Proteomes" id="UP000288216"/>
    </source>
</evidence>